<dbReference type="Gene3D" id="3.40.50.1820">
    <property type="entry name" value="alpha/beta hydrolase"/>
    <property type="match status" value="1"/>
</dbReference>
<dbReference type="EMBL" id="JAWRVE010000114">
    <property type="protein sequence ID" value="KAL1857434.1"/>
    <property type="molecule type" value="Genomic_DNA"/>
</dbReference>
<evidence type="ECO:0000313" key="4">
    <source>
        <dbReference type="EMBL" id="KAL1857434.1"/>
    </source>
</evidence>
<evidence type="ECO:0000256" key="1">
    <source>
        <dbReference type="ARBA" id="ARBA00022801"/>
    </source>
</evidence>
<feature type="region of interest" description="Disordered" evidence="2">
    <location>
        <begin position="195"/>
        <end position="223"/>
    </location>
</feature>
<dbReference type="Proteomes" id="UP001583177">
    <property type="component" value="Unassembled WGS sequence"/>
</dbReference>
<evidence type="ECO:0000256" key="2">
    <source>
        <dbReference type="SAM" id="MobiDB-lite"/>
    </source>
</evidence>
<dbReference type="SUPFAM" id="SSF53474">
    <property type="entry name" value="alpha/beta-Hydrolases"/>
    <property type="match status" value="1"/>
</dbReference>
<dbReference type="InterPro" id="IPR013094">
    <property type="entry name" value="AB_hydrolase_3"/>
</dbReference>
<dbReference type="InterPro" id="IPR029058">
    <property type="entry name" value="AB_hydrolase_fold"/>
</dbReference>
<keyword evidence="1" id="KW-0378">Hydrolase</keyword>
<feature type="domain" description="Alpha/beta hydrolase fold-3" evidence="3">
    <location>
        <begin position="130"/>
        <end position="372"/>
    </location>
</feature>
<dbReference type="InterPro" id="IPR050300">
    <property type="entry name" value="GDXG_lipolytic_enzyme"/>
</dbReference>
<name>A0ABR3WAJ6_9PEZI</name>
<proteinExistence type="predicted"/>
<accession>A0ABR3WAJ6</accession>
<feature type="compositionally biased region" description="Low complexity" evidence="2">
    <location>
        <begin position="1"/>
        <end position="21"/>
    </location>
</feature>
<keyword evidence="5" id="KW-1185">Reference proteome</keyword>
<gene>
    <name evidence="4" type="ORF">Daus18300_010407</name>
</gene>
<dbReference type="Pfam" id="PF07859">
    <property type="entry name" value="Abhydrolase_3"/>
    <property type="match status" value="1"/>
</dbReference>
<reference evidence="4 5" key="1">
    <citation type="journal article" date="2024" name="IMA Fungus">
        <title>IMA Genome - F19 : A genome assembly and annotation guide to empower mycologists, including annotated draft genome sequences of Ceratocystis pirilliformis, Diaporthe australafricana, Fusarium ophioides, Paecilomyces lecythidis, and Sporothrix stenoceras.</title>
        <authorList>
            <person name="Aylward J."/>
            <person name="Wilson A.M."/>
            <person name="Visagie C.M."/>
            <person name="Spraker J."/>
            <person name="Barnes I."/>
            <person name="Buitendag C."/>
            <person name="Ceriani C."/>
            <person name="Del Mar Angel L."/>
            <person name="du Plessis D."/>
            <person name="Fuchs T."/>
            <person name="Gasser K."/>
            <person name="Kramer D."/>
            <person name="Li W."/>
            <person name="Munsamy K."/>
            <person name="Piso A."/>
            <person name="Price J.L."/>
            <person name="Sonnekus B."/>
            <person name="Thomas C."/>
            <person name="van der Nest A."/>
            <person name="van Dijk A."/>
            <person name="van Heerden A."/>
            <person name="van Vuuren N."/>
            <person name="Yilmaz N."/>
            <person name="Duong T.A."/>
            <person name="van der Merwe N.A."/>
            <person name="Wingfield M.J."/>
            <person name="Wingfield B.D."/>
        </authorList>
    </citation>
    <scope>NUCLEOTIDE SEQUENCE [LARGE SCALE GENOMIC DNA]</scope>
    <source>
        <strain evidence="4 5">CMW 18300</strain>
    </source>
</reference>
<protein>
    <recommendedName>
        <fullName evidence="3">Alpha/beta hydrolase fold-3 domain-containing protein</fullName>
    </recommendedName>
</protein>
<evidence type="ECO:0000259" key="3">
    <source>
        <dbReference type="Pfam" id="PF07859"/>
    </source>
</evidence>
<feature type="region of interest" description="Disordered" evidence="2">
    <location>
        <begin position="1"/>
        <end position="64"/>
    </location>
</feature>
<organism evidence="4 5">
    <name type="scientific">Diaporthe australafricana</name>
    <dbReference type="NCBI Taxonomy" id="127596"/>
    <lineage>
        <taxon>Eukaryota</taxon>
        <taxon>Fungi</taxon>
        <taxon>Dikarya</taxon>
        <taxon>Ascomycota</taxon>
        <taxon>Pezizomycotina</taxon>
        <taxon>Sordariomycetes</taxon>
        <taxon>Sordariomycetidae</taxon>
        <taxon>Diaporthales</taxon>
        <taxon>Diaporthaceae</taxon>
        <taxon>Diaporthe</taxon>
    </lineage>
</organism>
<dbReference type="PANTHER" id="PTHR48081">
    <property type="entry name" value="AB HYDROLASE SUPERFAMILY PROTEIN C4A8.06C"/>
    <property type="match status" value="1"/>
</dbReference>
<evidence type="ECO:0000313" key="5">
    <source>
        <dbReference type="Proteomes" id="UP001583177"/>
    </source>
</evidence>
<sequence length="510" mass="54212">MATMTVVPAPLPSTSTSSTSAPSPPRKKRANSRLQAWHDGADNQPGGARGRKSKGSGVKKDPPPLIRKVGLAAQVYGIQGVMGTVLWFQGWREWLYPPNGGPDIVKAYECRPGMPVRFDLTSPTTLPTILSVHGGGFCVGTSRDDDDWNRRFADSQGMLIISLPYSKAPRAPFPAGLRDLEALYAAVLADESLPIDRTSRPTSSTGKSGRGGGRRGGSSSSNRAKGRVALAGFDAGANLALALSQVPGVRGATVPPTAVLSISGILDLARPVEAKLRGRPYKPGLSFPRNGAADVMAATYAAYTWSYVPYGQDLRDPWLSPAFAGWDGQEGGGEGVGEGSSSLPPHVCLVGAELDLLAHESWRMACRLVQEGGIGRGDGRRARWRVPDPDDGGDRAQSLCGREQLGAVKGSLELEELSSVGGAGREDEDGLGGRKRFGFEVTWPAGGEQGGDGDEEDGSVRWILVPDVMHGFDRALWRAGGEETVRDAELKTVAYVDAVGRWLRDTVWKM</sequence>
<comment type="caution">
    <text evidence="4">The sequence shown here is derived from an EMBL/GenBank/DDBJ whole genome shotgun (WGS) entry which is preliminary data.</text>
</comment>